<comment type="catalytic activity">
    <reaction evidence="3">
        <text>L-histidyl-glycine(out) = L-histidyl-glycine(in)</text>
        <dbReference type="Rhea" id="RHEA:79395"/>
        <dbReference type="ChEBI" id="CHEBI:229957"/>
    </reaction>
</comment>
<evidence type="ECO:0000256" key="9">
    <source>
        <dbReference type="ARBA" id="ARBA00044899"/>
    </source>
</evidence>
<dbReference type="RefSeq" id="XP_040719049.1">
    <property type="nucleotide sequence ID" value="XM_040855372.1"/>
</dbReference>
<feature type="transmembrane region" description="Helical" evidence="20">
    <location>
        <begin position="365"/>
        <end position="383"/>
    </location>
</feature>
<evidence type="ECO:0000259" key="21">
    <source>
        <dbReference type="PROSITE" id="PS50850"/>
    </source>
</evidence>
<comment type="catalytic activity">
    <reaction evidence="5">
        <text>L-alpha-aminoacyl-L-histidine(out) = L-alpha-aminoacyl-L-histidine(in)</text>
        <dbReference type="Rhea" id="RHEA:79375"/>
        <dbReference type="ChEBI" id="CHEBI:229967"/>
    </reaction>
</comment>
<dbReference type="InterPro" id="IPR020846">
    <property type="entry name" value="MFS_dom"/>
</dbReference>
<comment type="caution">
    <text evidence="22">The sequence shown here is derived from an EMBL/GenBank/DDBJ whole genome shotgun (WGS) entry which is preliminary data.</text>
</comment>
<keyword evidence="20" id="KW-1133">Transmembrane helix</keyword>
<feature type="transmembrane region" description="Helical" evidence="20">
    <location>
        <begin position="310"/>
        <end position="331"/>
    </location>
</feature>
<comment type="catalytic activity">
    <reaction evidence="11">
        <text>L-arginyl-glycine(out) = L-arginyl-glycine(in)</text>
        <dbReference type="Rhea" id="RHEA:79391"/>
        <dbReference type="ChEBI" id="CHEBI:229955"/>
    </reaction>
</comment>
<dbReference type="Proteomes" id="UP000193689">
    <property type="component" value="Unassembled WGS sequence"/>
</dbReference>
<evidence type="ECO:0000256" key="14">
    <source>
        <dbReference type="ARBA" id="ARBA00044924"/>
    </source>
</evidence>
<feature type="transmembrane region" description="Helical" evidence="20">
    <location>
        <begin position="269"/>
        <end position="290"/>
    </location>
</feature>
<comment type="function">
    <text evidence="17">Lysosomal dipeptide uniporter that selectively exports lysine, arginine or histidine-containing dipeptides with a net positive charge from the lysosome lumen into the cytosol. Could play a role in a specific type of protein O-glycosylation indirectly regulating macrophages migration and tissue invasion. Also essential for liver homeostasis.</text>
</comment>
<dbReference type="InterPro" id="IPR036259">
    <property type="entry name" value="MFS_trans_sf"/>
</dbReference>
<proteinExistence type="predicted"/>
<dbReference type="AlphaFoldDB" id="A0A1Y2EB30"/>
<feature type="domain" description="Major facilitator superfamily (MFS) profile" evidence="21">
    <location>
        <begin position="53"/>
        <end position="458"/>
    </location>
</feature>
<evidence type="ECO:0000313" key="23">
    <source>
        <dbReference type="Proteomes" id="UP000193689"/>
    </source>
</evidence>
<accession>A0A1Y2EB30</accession>
<dbReference type="SUPFAM" id="SSF103473">
    <property type="entry name" value="MFS general substrate transporter"/>
    <property type="match status" value="1"/>
</dbReference>
<evidence type="ECO:0000256" key="4">
    <source>
        <dbReference type="ARBA" id="ARBA00044881"/>
    </source>
</evidence>
<evidence type="ECO:0000256" key="7">
    <source>
        <dbReference type="ARBA" id="ARBA00044893"/>
    </source>
</evidence>
<dbReference type="GO" id="GO:0016020">
    <property type="term" value="C:membrane"/>
    <property type="evidence" value="ECO:0007669"/>
    <property type="project" value="UniProtKB-SubCell"/>
</dbReference>
<dbReference type="InterPro" id="IPR052187">
    <property type="entry name" value="MFSD1"/>
</dbReference>
<keyword evidence="23" id="KW-1185">Reference proteome</keyword>
<dbReference type="PANTHER" id="PTHR23512">
    <property type="entry name" value="MAJOR FACILITATOR SUPERFAMILY DOMAIN-CONTAINING PROTEIN 1"/>
    <property type="match status" value="1"/>
</dbReference>
<evidence type="ECO:0000256" key="10">
    <source>
        <dbReference type="ARBA" id="ARBA00044900"/>
    </source>
</evidence>
<evidence type="ECO:0000313" key="22">
    <source>
        <dbReference type="EMBL" id="ORY68762.1"/>
    </source>
</evidence>
<comment type="catalytic activity">
    <reaction evidence="6">
        <text>L-lysyl-L-alpha-amino acid(out) = L-lysyl-L-alpha-amino acid(in)</text>
        <dbReference type="Rhea" id="RHEA:79387"/>
        <dbReference type="ChEBI" id="CHEBI:229965"/>
    </reaction>
</comment>
<comment type="catalytic activity">
    <reaction evidence="8">
        <text>L-aspartyl-L-lysine(out) = L-aspartyl-L-lysine(in)</text>
        <dbReference type="Rhea" id="RHEA:79411"/>
        <dbReference type="ChEBI" id="CHEBI:229953"/>
    </reaction>
</comment>
<evidence type="ECO:0000256" key="18">
    <source>
        <dbReference type="ARBA" id="ARBA00046376"/>
    </source>
</evidence>
<comment type="catalytic activity">
    <reaction evidence="10">
        <text>L-lysyl-L-lysine(out) = L-lysyl-L-lysine(in)</text>
        <dbReference type="Rhea" id="RHEA:79403"/>
        <dbReference type="ChEBI" id="CHEBI:229956"/>
    </reaction>
</comment>
<evidence type="ECO:0000256" key="16">
    <source>
        <dbReference type="ARBA" id="ARBA00045018"/>
    </source>
</evidence>
<dbReference type="OrthoDB" id="424834at2759"/>
<gene>
    <name evidence="22" type="ORF">BCR38DRAFT_335154</name>
</gene>
<feature type="transmembrane region" description="Helical" evidence="20">
    <location>
        <begin position="395"/>
        <end position="414"/>
    </location>
</feature>
<comment type="subcellular location">
    <subcellularLocation>
        <location evidence="1">Membrane</location>
        <topology evidence="1">Multi-pass membrane protein</topology>
    </subcellularLocation>
</comment>
<sequence>MLARRITAHEPDGVKSNDARIQVDPVSPPNASSAESLARENRPTAPLLWKICAILLVSCIRFGSSWSSGITGAMKTTMKKELHINNTQYSLLEAAEDFMTMNLILLSGPVTDRIGGAGAIVYGNVIYSIGSILVAAAAQVRSFRFMIGGRVILALGDIATQVAQYKMFSSWFPPNNGFASMLALELAISKIGGFAGKSSANIIAKNTGDFAWVFWVAVFMNIFTNVATVAFQYFNRVAERKFGSNTDPATGEKLTEKNKKFELAKIIELPWVFWGILAFSLFQTSTALVFSQNATELAEQRFDVDSITAGWYTALAQYAGFFIVPCLGMFIDVLGNRISLMAFCGAGIFLSMALVNWATDTKGTAAAFGVYAVAASFGPTLIIDGIRTSMWHQSVFGSAYALKIVMNNAMNIIVRIGTGVLQDEDNNSYGRVVIVYVALAAMSVVVALILLVMSYRTVDLGHLQWTRKQRNANGELWNERKRMFQEENGVRNKRISRGCFACLLVLMTGGWVAFFWGVATGNNS</sequence>
<reference evidence="22 23" key="1">
    <citation type="submission" date="2016-07" db="EMBL/GenBank/DDBJ databases">
        <title>Pervasive Adenine N6-methylation of Active Genes in Fungi.</title>
        <authorList>
            <consortium name="DOE Joint Genome Institute"/>
            <person name="Mondo S.J."/>
            <person name="Dannebaum R.O."/>
            <person name="Kuo R.C."/>
            <person name="Labutti K."/>
            <person name="Haridas S."/>
            <person name="Kuo A."/>
            <person name="Salamov A."/>
            <person name="Ahrendt S.R."/>
            <person name="Lipzen A."/>
            <person name="Sullivan W."/>
            <person name="Andreopoulos W.B."/>
            <person name="Clum A."/>
            <person name="Lindquist E."/>
            <person name="Daum C."/>
            <person name="Ramamoorthy G.K."/>
            <person name="Gryganskyi A."/>
            <person name="Culley D."/>
            <person name="Magnuson J.K."/>
            <person name="James T.Y."/>
            <person name="O'Malley M.A."/>
            <person name="Stajich J.E."/>
            <person name="Spatafora J.W."/>
            <person name="Visel A."/>
            <person name="Grigoriev I.V."/>
        </authorList>
    </citation>
    <scope>NUCLEOTIDE SEQUENCE [LARGE SCALE GENOMIC DNA]</scope>
    <source>
        <strain evidence="22 23">CBS 129021</strain>
    </source>
</reference>
<evidence type="ECO:0000256" key="12">
    <source>
        <dbReference type="ARBA" id="ARBA00044912"/>
    </source>
</evidence>
<comment type="catalytic activity">
    <reaction evidence="14">
        <text>L-lysyl-glycine(out) = L-lysyl-glycine(in)</text>
        <dbReference type="Rhea" id="RHEA:79407"/>
        <dbReference type="ChEBI" id="CHEBI:191202"/>
    </reaction>
</comment>
<comment type="subunit">
    <text evidence="18">Homodimer. Interacts with lysosomal protein GLMP (via lumenal domain); the interaction starts while both proteins are still in the endoplasmic reticulum and is required for stabilization of MFSD1 in lysosomes but has no direct effect on its targeting to lysosomes or transporter activity.</text>
</comment>
<evidence type="ECO:0000256" key="19">
    <source>
        <dbReference type="SAM" id="MobiDB-lite"/>
    </source>
</evidence>
<feature type="transmembrane region" description="Helical" evidence="20">
    <location>
        <begin position="114"/>
        <end position="138"/>
    </location>
</feature>
<feature type="transmembrane region" description="Helical" evidence="20">
    <location>
        <begin position="212"/>
        <end position="234"/>
    </location>
</feature>
<keyword evidence="20" id="KW-0812">Transmembrane</keyword>
<dbReference type="InterPro" id="IPR011701">
    <property type="entry name" value="MFS"/>
</dbReference>
<comment type="catalytic activity">
    <reaction evidence="2">
        <text>L-lysyl-L-alanine(out) = L-lysyl-L-alanine(in)</text>
        <dbReference type="Rhea" id="RHEA:79399"/>
        <dbReference type="ChEBI" id="CHEBI:229954"/>
    </reaction>
</comment>
<feature type="transmembrane region" description="Helical" evidence="20">
    <location>
        <begin position="498"/>
        <end position="519"/>
    </location>
</feature>
<dbReference type="InParanoid" id="A0A1Y2EB30"/>
<dbReference type="STRING" id="1141098.A0A1Y2EB30"/>
<comment type="catalytic activity">
    <reaction evidence="9">
        <text>L-arginyl-L-alpha-amino acid(out) = L-arginyl-L-alpha-amino acid(in)</text>
        <dbReference type="Rhea" id="RHEA:79371"/>
        <dbReference type="ChEBI" id="CHEBI:84315"/>
    </reaction>
</comment>
<organism evidence="22 23">
    <name type="scientific">Pseudomassariella vexata</name>
    <dbReference type="NCBI Taxonomy" id="1141098"/>
    <lineage>
        <taxon>Eukaryota</taxon>
        <taxon>Fungi</taxon>
        <taxon>Dikarya</taxon>
        <taxon>Ascomycota</taxon>
        <taxon>Pezizomycotina</taxon>
        <taxon>Sordariomycetes</taxon>
        <taxon>Xylariomycetidae</taxon>
        <taxon>Amphisphaeriales</taxon>
        <taxon>Pseudomassariaceae</taxon>
        <taxon>Pseudomassariella</taxon>
    </lineage>
</organism>
<evidence type="ECO:0000256" key="5">
    <source>
        <dbReference type="ARBA" id="ARBA00044884"/>
    </source>
</evidence>
<evidence type="ECO:0000256" key="17">
    <source>
        <dbReference type="ARBA" id="ARBA00045709"/>
    </source>
</evidence>
<evidence type="ECO:0000256" key="11">
    <source>
        <dbReference type="ARBA" id="ARBA00044903"/>
    </source>
</evidence>
<comment type="catalytic activity">
    <reaction evidence="4">
        <text>L-alpha-aminoacyl-L-arginine(out) = L-alpha-aminoacyl-L-arginine(in)</text>
        <dbReference type="Rhea" id="RHEA:79367"/>
        <dbReference type="ChEBI" id="CHEBI:229968"/>
    </reaction>
</comment>
<dbReference type="GO" id="GO:0022857">
    <property type="term" value="F:transmembrane transporter activity"/>
    <property type="evidence" value="ECO:0007669"/>
    <property type="project" value="InterPro"/>
</dbReference>
<feature type="transmembrane region" description="Helical" evidence="20">
    <location>
        <begin position="434"/>
        <end position="458"/>
    </location>
</feature>
<comment type="catalytic activity">
    <reaction evidence="13">
        <text>L-alanyl-L-lysine(out) = L-alanyl-L-lysine(in)</text>
        <dbReference type="Rhea" id="RHEA:79415"/>
        <dbReference type="ChEBI" id="CHEBI:192470"/>
    </reaction>
</comment>
<dbReference type="GeneID" id="63771584"/>
<feature type="transmembrane region" description="Helical" evidence="20">
    <location>
        <begin position="338"/>
        <end position="359"/>
    </location>
</feature>
<dbReference type="PROSITE" id="PS50850">
    <property type="entry name" value="MFS"/>
    <property type="match status" value="1"/>
</dbReference>
<dbReference type="Gene3D" id="1.20.1250.20">
    <property type="entry name" value="MFS general substrate transporter like domains"/>
    <property type="match status" value="2"/>
</dbReference>
<evidence type="ECO:0000256" key="15">
    <source>
        <dbReference type="ARBA" id="ARBA00044985"/>
    </source>
</evidence>
<keyword evidence="20" id="KW-0472">Membrane</keyword>
<evidence type="ECO:0000256" key="8">
    <source>
        <dbReference type="ARBA" id="ARBA00044898"/>
    </source>
</evidence>
<evidence type="ECO:0000256" key="20">
    <source>
        <dbReference type="SAM" id="Phobius"/>
    </source>
</evidence>
<dbReference type="PANTHER" id="PTHR23512:SF12">
    <property type="entry name" value="TRANSPORTER, PUTATIVE (AFU_ORTHOLOGUE AFUA_4G00260)-RELATED"/>
    <property type="match status" value="1"/>
</dbReference>
<feature type="compositionally biased region" description="Basic and acidic residues" evidence="19">
    <location>
        <begin position="7"/>
        <end position="18"/>
    </location>
</feature>
<evidence type="ECO:0000256" key="6">
    <source>
        <dbReference type="ARBA" id="ARBA00044891"/>
    </source>
</evidence>
<dbReference type="Pfam" id="PF07690">
    <property type="entry name" value="MFS_1"/>
    <property type="match status" value="1"/>
</dbReference>
<protein>
    <recommendedName>
        <fullName evidence="15">Lysosomal dipeptide transporter MFSD1</fullName>
    </recommendedName>
    <alternativeName>
        <fullName evidence="16">Major facilitator superfamily domain-containing protein 1</fullName>
    </alternativeName>
</protein>
<name>A0A1Y2EB30_9PEZI</name>
<feature type="transmembrane region" description="Helical" evidence="20">
    <location>
        <begin position="145"/>
        <end position="165"/>
    </location>
</feature>
<evidence type="ECO:0000256" key="13">
    <source>
        <dbReference type="ARBA" id="ARBA00044919"/>
    </source>
</evidence>
<comment type="catalytic activity">
    <reaction evidence="7">
        <text>L-alpha-aminoacyl-L-lysine(out) = L-alpha-aminoacyl-L-lysine(in)</text>
        <dbReference type="Rhea" id="RHEA:79383"/>
        <dbReference type="ChEBI" id="CHEBI:229966"/>
    </reaction>
</comment>
<dbReference type="EMBL" id="MCFJ01000003">
    <property type="protein sequence ID" value="ORY68762.1"/>
    <property type="molecule type" value="Genomic_DNA"/>
</dbReference>
<evidence type="ECO:0000256" key="1">
    <source>
        <dbReference type="ARBA" id="ARBA00004141"/>
    </source>
</evidence>
<comment type="catalytic activity">
    <reaction evidence="12">
        <text>L-histidyl-L-alpha-amino acid(out) = L-histidyl-L-alpha-amino acid(in)</text>
        <dbReference type="Rhea" id="RHEA:79379"/>
        <dbReference type="ChEBI" id="CHEBI:229964"/>
    </reaction>
</comment>
<evidence type="ECO:0000256" key="3">
    <source>
        <dbReference type="ARBA" id="ARBA00044878"/>
    </source>
</evidence>
<evidence type="ECO:0000256" key="2">
    <source>
        <dbReference type="ARBA" id="ARBA00044876"/>
    </source>
</evidence>
<feature type="transmembrane region" description="Helical" evidence="20">
    <location>
        <begin position="47"/>
        <end position="64"/>
    </location>
</feature>
<feature type="region of interest" description="Disordered" evidence="19">
    <location>
        <begin position="1"/>
        <end position="37"/>
    </location>
</feature>